<keyword evidence="3" id="KW-0496">Mitochondrion</keyword>
<evidence type="ECO:0000313" key="4">
    <source>
        <dbReference type="Proteomes" id="UP000290189"/>
    </source>
</evidence>
<accession>A0A3P3Y755</accession>
<evidence type="ECO:0000259" key="2">
    <source>
        <dbReference type="PROSITE" id="PS51840"/>
    </source>
</evidence>
<protein>
    <recommendedName>
        <fullName evidence="2">C2 NT-type domain-containing protein</fullName>
    </recommendedName>
</protein>
<geneLocation type="mitochondrion" evidence="3"/>
<proteinExistence type="predicted"/>
<sequence>MLGAGGGRGARPARGQARCAIVVETVDGIRSGVCEPVVAKIRRRRQTLARTRAALSDGTGSATWNETIAFDVNLRRGKDNERGGWRKKEVAVVVVAGNKAKRKHWSALVDVSDFADGERHSVALDLLRKNRRPARLRASITVSETEVVAGATVVLQASDPPQPIPSFTTVALLQRTLSVHGADQHHSPEDRPTSPSVSSPSRSSWSEVGSPFLVWDQRTQSRRAIIPEDCIDEDDRDDVGRCGLASLLLCRR</sequence>
<organism evidence="3 4">
    <name type="scientific">Plasmodiophora brassicae</name>
    <name type="common">Clubroot disease agent</name>
    <dbReference type="NCBI Taxonomy" id="37360"/>
    <lineage>
        <taxon>Eukaryota</taxon>
        <taxon>Sar</taxon>
        <taxon>Rhizaria</taxon>
        <taxon>Endomyxa</taxon>
        <taxon>Phytomyxea</taxon>
        <taxon>Plasmodiophorida</taxon>
        <taxon>Plasmodiophoridae</taxon>
        <taxon>Plasmodiophora</taxon>
    </lineage>
</organism>
<feature type="region of interest" description="Disordered" evidence="1">
    <location>
        <begin position="179"/>
        <end position="207"/>
    </location>
</feature>
<dbReference type="Proteomes" id="UP000290189">
    <property type="component" value="Unassembled WGS sequence"/>
</dbReference>
<dbReference type="InterPro" id="IPR019448">
    <property type="entry name" value="NT-C2"/>
</dbReference>
<feature type="compositionally biased region" description="Basic and acidic residues" evidence="1">
    <location>
        <begin position="182"/>
        <end position="192"/>
    </location>
</feature>
<reference evidence="3 4" key="1">
    <citation type="submission" date="2018-03" db="EMBL/GenBank/DDBJ databases">
        <authorList>
            <person name="Fogelqvist J."/>
        </authorList>
    </citation>
    <scope>NUCLEOTIDE SEQUENCE [LARGE SCALE GENOMIC DNA]</scope>
</reference>
<dbReference type="Pfam" id="PF10358">
    <property type="entry name" value="NT-C2"/>
    <property type="match status" value="1"/>
</dbReference>
<evidence type="ECO:0000256" key="1">
    <source>
        <dbReference type="SAM" id="MobiDB-lite"/>
    </source>
</evidence>
<feature type="compositionally biased region" description="Low complexity" evidence="1">
    <location>
        <begin position="193"/>
        <end position="207"/>
    </location>
</feature>
<dbReference type="PROSITE" id="PS51840">
    <property type="entry name" value="C2_NT"/>
    <property type="match status" value="1"/>
</dbReference>
<dbReference type="EMBL" id="OVEO01000004">
    <property type="protein sequence ID" value="SPQ95820.1"/>
    <property type="molecule type" value="Genomic_DNA"/>
</dbReference>
<name>A0A3P3Y755_PLABS</name>
<evidence type="ECO:0000313" key="3">
    <source>
        <dbReference type="EMBL" id="SPQ95820.1"/>
    </source>
</evidence>
<dbReference type="AlphaFoldDB" id="A0A3P3Y755"/>
<gene>
    <name evidence="3" type="ORF">PLBR_LOCUS3035</name>
</gene>
<feature type="domain" description="C2 NT-type" evidence="2">
    <location>
        <begin position="7"/>
        <end position="144"/>
    </location>
</feature>